<dbReference type="eggNOG" id="ENOG5032S0X">
    <property type="taxonomic scope" value="Bacteria"/>
</dbReference>
<evidence type="ECO:0000313" key="2">
    <source>
        <dbReference type="Proteomes" id="UP000001572"/>
    </source>
</evidence>
<keyword evidence="2" id="KW-1185">Reference proteome</keyword>
<sequence length="116" mass="12119">MGAKNKVIAGEYKGKSLAAALGTVIISTSFTKSLVLDNTTVDEVEVVTDEHRKSAASGVARGLVGGTLLGPLGMLAGGLSAKSKGTYTLVIRFKDGKESLVEVDDKIYKALLQKCF</sequence>
<proteinExistence type="predicted"/>
<accession>A6TRE8</accession>
<evidence type="ECO:0000313" key="1">
    <source>
        <dbReference type="EMBL" id="ABR48766.1"/>
    </source>
</evidence>
<dbReference type="OrthoDB" id="2629040at2"/>
<dbReference type="AlphaFoldDB" id="A6TRE8"/>
<dbReference type="HOGENOM" id="CLU_169574_0_0_9"/>
<organism evidence="1 2">
    <name type="scientific">Alkaliphilus metalliredigens (strain QYMF)</name>
    <dbReference type="NCBI Taxonomy" id="293826"/>
    <lineage>
        <taxon>Bacteria</taxon>
        <taxon>Bacillati</taxon>
        <taxon>Bacillota</taxon>
        <taxon>Clostridia</taxon>
        <taxon>Peptostreptococcales</taxon>
        <taxon>Natronincolaceae</taxon>
        <taxon>Alkaliphilus</taxon>
    </lineage>
</organism>
<name>A6TRE8_ALKMQ</name>
<dbReference type="EMBL" id="CP000724">
    <property type="protein sequence ID" value="ABR48766.1"/>
    <property type="molecule type" value="Genomic_DNA"/>
</dbReference>
<reference evidence="2" key="1">
    <citation type="journal article" date="2016" name="Genome Announc.">
        <title>Complete genome sequence of Alkaliphilus metalliredigens strain QYMF, an alkaliphilic and metal-reducing bacterium isolated from borax-contaminated leachate ponds.</title>
        <authorList>
            <person name="Hwang C."/>
            <person name="Copeland A."/>
            <person name="Lucas S."/>
            <person name="Lapidus A."/>
            <person name="Barry K."/>
            <person name="Detter J.C."/>
            <person name="Glavina Del Rio T."/>
            <person name="Hammon N."/>
            <person name="Israni S."/>
            <person name="Dalin E."/>
            <person name="Tice H."/>
            <person name="Pitluck S."/>
            <person name="Chertkov O."/>
            <person name="Brettin T."/>
            <person name="Bruce D."/>
            <person name="Han C."/>
            <person name="Schmutz J."/>
            <person name="Larimer F."/>
            <person name="Land M.L."/>
            <person name="Hauser L."/>
            <person name="Kyrpides N."/>
            <person name="Mikhailova N."/>
            <person name="Ye Q."/>
            <person name="Zhou J."/>
            <person name="Richardson P."/>
            <person name="Fields M.W."/>
        </authorList>
    </citation>
    <scope>NUCLEOTIDE SEQUENCE [LARGE SCALE GENOMIC DNA]</scope>
    <source>
        <strain evidence="2">QYMF</strain>
    </source>
</reference>
<protein>
    <submittedName>
        <fullName evidence="1">Uncharacterized protein</fullName>
    </submittedName>
</protein>
<dbReference type="Proteomes" id="UP000001572">
    <property type="component" value="Chromosome"/>
</dbReference>
<dbReference type="KEGG" id="amt:Amet_2614"/>
<dbReference type="RefSeq" id="WP_012063740.1">
    <property type="nucleotide sequence ID" value="NC_009633.1"/>
</dbReference>
<gene>
    <name evidence="1" type="ordered locus">Amet_2614</name>
</gene>